<evidence type="ECO:0000256" key="1">
    <source>
        <dbReference type="SAM" id="SignalP"/>
    </source>
</evidence>
<evidence type="ECO:0000313" key="2">
    <source>
        <dbReference type="EMBL" id="BCT77382.1"/>
    </source>
</evidence>
<protein>
    <submittedName>
        <fullName evidence="2">Uncharacterized protein</fullName>
    </submittedName>
</protein>
<evidence type="ECO:0000313" key="3">
    <source>
        <dbReference type="Proteomes" id="UP001319861"/>
    </source>
</evidence>
<name>A0ABN6FNQ3_SINCY</name>
<sequence>MIHPLLRALAAGTSAVAVLGLGSLPAQAAVTDGHQVTEFSRCISDEGAGFTFCVEGVNQGIEVHQPNGRAVFVSSGTATMTFTYANGDVVTVASAYRGVSNFSYWLDGLFYDPQMILSEAATTSTLPDGSSCTSASTALGMGTDQRAVRWQYEVTCTRAG</sequence>
<organism evidence="2 3">
    <name type="scientific">Sinomonas cyclohexanicum</name>
    <name type="common">Corynebacterium cyclohexanicum</name>
    <dbReference type="NCBI Taxonomy" id="322009"/>
    <lineage>
        <taxon>Bacteria</taxon>
        <taxon>Bacillati</taxon>
        <taxon>Actinomycetota</taxon>
        <taxon>Actinomycetes</taxon>
        <taxon>Micrococcales</taxon>
        <taxon>Micrococcaceae</taxon>
        <taxon>Sinomonas</taxon>
    </lineage>
</organism>
<keyword evidence="1" id="KW-0732">Signal</keyword>
<reference evidence="2 3" key="1">
    <citation type="journal article" date="2021" name="J. Biosci. Bioeng.">
        <title>Identification and characterization of a chc gene cluster responsible for the aromatization pathway of cyclohexanecarboxylate degradation in Sinomonas cyclohexanicum ATCC 51369.</title>
        <authorList>
            <person name="Yamamoto T."/>
            <person name="Hasegawa Y."/>
            <person name="Lau P.C.K."/>
            <person name="Iwaki H."/>
        </authorList>
    </citation>
    <scope>NUCLEOTIDE SEQUENCE [LARGE SCALE GENOMIC DNA]</scope>
    <source>
        <strain evidence="2 3">ATCC 51369</strain>
    </source>
</reference>
<feature type="chain" id="PRO_5045979977" evidence="1">
    <location>
        <begin position="29"/>
        <end position="160"/>
    </location>
</feature>
<accession>A0ABN6FNQ3</accession>
<feature type="signal peptide" evidence="1">
    <location>
        <begin position="1"/>
        <end position="28"/>
    </location>
</feature>
<gene>
    <name evidence="2" type="ORF">SCMU_32240</name>
</gene>
<dbReference type="EMBL" id="AP024525">
    <property type="protein sequence ID" value="BCT77382.1"/>
    <property type="molecule type" value="Genomic_DNA"/>
</dbReference>
<dbReference type="Proteomes" id="UP001319861">
    <property type="component" value="Chromosome"/>
</dbReference>
<dbReference type="RefSeq" id="WP_229230090.1">
    <property type="nucleotide sequence ID" value="NZ_AP024525.1"/>
</dbReference>
<keyword evidence="3" id="KW-1185">Reference proteome</keyword>
<proteinExistence type="predicted"/>